<dbReference type="EMBL" id="CAJVQB010005376">
    <property type="protein sequence ID" value="CAG8660078.1"/>
    <property type="molecule type" value="Genomic_DNA"/>
</dbReference>
<keyword evidence="1" id="KW-0862">Zinc</keyword>
<evidence type="ECO:0000259" key="3">
    <source>
        <dbReference type="PROSITE" id="PS50158"/>
    </source>
</evidence>
<feature type="region of interest" description="Disordered" evidence="2">
    <location>
        <begin position="217"/>
        <end position="242"/>
    </location>
</feature>
<reference evidence="4 5" key="1">
    <citation type="submission" date="2021-06" db="EMBL/GenBank/DDBJ databases">
        <authorList>
            <person name="Kallberg Y."/>
            <person name="Tangrot J."/>
            <person name="Rosling A."/>
        </authorList>
    </citation>
    <scope>NUCLEOTIDE SEQUENCE [LARGE SCALE GENOMIC DNA]</scope>
    <source>
        <strain evidence="4 5">120-4 pot B 10/14</strain>
    </source>
</reference>
<evidence type="ECO:0000313" key="5">
    <source>
        <dbReference type="Proteomes" id="UP000789901"/>
    </source>
</evidence>
<comment type="caution">
    <text evidence="4">The sequence shown here is derived from an EMBL/GenBank/DDBJ whole genome shotgun (WGS) entry which is preliminary data.</text>
</comment>
<protein>
    <submittedName>
        <fullName evidence="4">36667_t:CDS:1</fullName>
    </submittedName>
</protein>
<evidence type="ECO:0000256" key="1">
    <source>
        <dbReference type="PROSITE-ProRule" id="PRU00047"/>
    </source>
</evidence>
<keyword evidence="5" id="KW-1185">Reference proteome</keyword>
<accession>A0ABN7URK2</accession>
<keyword evidence="1" id="KW-0863">Zinc-finger</keyword>
<organism evidence="4 5">
    <name type="scientific">Gigaspora margarita</name>
    <dbReference type="NCBI Taxonomy" id="4874"/>
    <lineage>
        <taxon>Eukaryota</taxon>
        <taxon>Fungi</taxon>
        <taxon>Fungi incertae sedis</taxon>
        <taxon>Mucoromycota</taxon>
        <taxon>Glomeromycotina</taxon>
        <taxon>Glomeromycetes</taxon>
        <taxon>Diversisporales</taxon>
        <taxon>Gigasporaceae</taxon>
        <taxon>Gigaspora</taxon>
    </lineage>
</organism>
<gene>
    <name evidence="4" type="ORF">GMARGA_LOCUS9834</name>
</gene>
<evidence type="ECO:0000256" key="2">
    <source>
        <dbReference type="SAM" id="MobiDB-lite"/>
    </source>
</evidence>
<keyword evidence="1" id="KW-0479">Metal-binding</keyword>
<dbReference type="InterPro" id="IPR001878">
    <property type="entry name" value="Znf_CCHC"/>
</dbReference>
<dbReference type="PROSITE" id="PS50158">
    <property type="entry name" value="ZF_CCHC"/>
    <property type="match status" value="1"/>
</dbReference>
<dbReference type="Proteomes" id="UP000789901">
    <property type="component" value="Unassembled WGS sequence"/>
</dbReference>
<feature type="domain" description="CCHC-type" evidence="3">
    <location>
        <begin position="267"/>
        <end position="280"/>
    </location>
</feature>
<evidence type="ECO:0000313" key="4">
    <source>
        <dbReference type="EMBL" id="CAG8660078.1"/>
    </source>
</evidence>
<name>A0ABN7URK2_GIGMA</name>
<sequence length="282" mass="32280">MNSMANFFGDECQADRSFFLSDITNDNFMENFQTVLPMTYSDSFKEFQPSPPFFLNDINDDNLTENFQNVLPMIECSDNFKEQGIDIEPQNYMVIEVQGSIDKELSQEKIVTHLKQVDNNSTIVSVLHIFNQLRTPYAYTTKTGQHIQKKVKYAYSFKKMKAVLNLALDIGCEGELINIISGFIDWKKNSLNNENNKNYENLHVLDPLVQKLYGRRPTKQKSNHDRNTVVRTPLNALNSNSNEINSSISAETSQGIKENTTKWKYVCNTCGKSGHNARSCNK</sequence>
<proteinExistence type="predicted"/>